<evidence type="ECO:0000259" key="10">
    <source>
        <dbReference type="PROSITE" id="PS51755"/>
    </source>
</evidence>
<dbReference type="GO" id="GO:0032993">
    <property type="term" value="C:protein-DNA complex"/>
    <property type="evidence" value="ECO:0007669"/>
    <property type="project" value="TreeGrafter"/>
</dbReference>
<feature type="DNA-binding region" description="OmpR/PhoB-type" evidence="8">
    <location>
        <begin position="138"/>
        <end position="237"/>
    </location>
</feature>
<feature type="domain" description="Response regulatory" evidence="9">
    <location>
        <begin position="4"/>
        <end position="118"/>
    </location>
</feature>
<evidence type="ECO:0000256" key="4">
    <source>
        <dbReference type="ARBA" id="ARBA00023015"/>
    </source>
</evidence>
<dbReference type="InterPro" id="IPR001867">
    <property type="entry name" value="OmpR/PhoB-type_DNA-bd"/>
</dbReference>
<evidence type="ECO:0000313" key="12">
    <source>
        <dbReference type="Proteomes" id="UP000463051"/>
    </source>
</evidence>
<dbReference type="InterPro" id="IPR016032">
    <property type="entry name" value="Sig_transdc_resp-reg_C-effctor"/>
</dbReference>
<evidence type="ECO:0000256" key="5">
    <source>
        <dbReference type="ARBA" id="ARBA00023125"/>
    </source>
</evidence>
<evidence type="ECO:0000313" key="11">
    <source>
        <dbReference type="EMBL" id="MRN53134.1"/>
    </source>
</evidence>
<dbReference type="PANTHER" id="PTHR48111">
    <property type="entry name" value="REGULATOR OF RPOS"/>
    <property type="match status" value="1"/>
</dbReference>
<dbReference type="RefSeq" id="WP_154118098.1">
    <property type="nucleotide sequence ID" value="NZ_WJXB01000002.1"/>
</dbReference>
<dbReference type="InterPro" id="IPR036388">
    <property type="entry name" value="WH-like_DNA-bd_sf"/>
</dbReference>
<dbReference type="Proteomes" id="UP000463051">
    <property type="component" value="Unassembled WGS sequence"/>
</dbReference>
<dbReference type="SUPFAM" id="SSF46894">
    <property type="entry name" value="C-terminal effector domain of the bipartite response regulators"/>
    <property type="match status" value="1"/>
</dbReference>
<dbReference type="InterPro" id="IPR001789">
    <property type="entry name" value="Sig_transdc_resp-reg_receiver"/>
</dbReference>
<dbReference type="GO" id="GO:0006355">
    <property type="term" value="P:regulation of DNA-templated transcription"/>
    <property type="evidence" value="ECO:0007669"/>
    <property type="project" value="InterPro"/>
</dbReference>
<keyword evidence="12" id="KW-1185">Reference proteome</keyword>
<evidence type="ECO:0000256" key="7">
    <source>
        <dbReference type="PROSITE-ProRule" id="PRU00169"/>
    </source>
</evidence>
<dbReference type="CDD" id="cd00383">
    <property type="entry name" value="trans_reg_C"/>
    <property type="match status" value="1"/>
</dbReference>
<keyword evidence="3" id="KW-0902">Two-component regulatory system</keyword>
<dbReference type="Gene3D" id="3.40.50.2300">
    <property type="match status" value="1"/>
</dbReference>
<dbReference type="GO" id="GO:0000976">
    <property type="term" value="F:transcription cis-regulatory region binding"/>
    <property type="evidence" value="ECO:0007669"/>
    <property type="project" value="TreeGrafter"/>
</dbReference>
<dbReference type="FunFam" id="1.10.10.10:FF:000018">
    <property type="entry name" value="DNA-binding response regulator ResD"/>
    <property type="match status" value="1"/>
</dbReference>
<evidence type="ECO:0000256" key="1">
    <source>
        <dbReference type="ARBA" id="ARBA00004496"/>
    </source>
</evidence>
<feature type="domain" description="OmpR/PhoB-type" evidence="10">
    <location>
        <begin position="138"/>
        <end position="237"/>
    </location>
</feature>
<dbReference type="EMBL" id="WJXB01000002">
    <property type="protein sequence ID" value="MRN53134.1"/>
    <property type="molecule type" value="Genomic_DNA"/>
</dbReference>
<dbReference type="SUPFAM" id="SSF52172">
    <property type="entry name" value="CheY-like"/>
    <property type="match status" value="1"/>
</dbReference>
<dbReference type="Gene3D" id="6.10.250.690">
    <property type="match status" value="1"/>
</dbReference>
<dbReference type="Gene3D" id="1.10.10.10">
    <property type="entry name" value="Winged helix-like DNA-binding domain superfamily/Winged helix DNA-binding domain"/>
    <property type="match status" value="1"/>
</dbReference>
<dbReference type="GO" id="GO:0005829">
    <property type="term" value="C:cytosol"/>
    <property type="evidence" value="ECO:0007669"/>
    <property type="project" value="TreeGrafter"/>
</dbReference>
<reference evidence="11 12" key="1">
    <citation type="submission" date="2019-11" db="EMBL/GenBank/DDBJ databases">
        <title>Paenibacillus monticola sp. nov., a novel PGPR strain isolated from mountain sample in China.</title>
        <authorList>
            <person name="Zhao Q."/>
            <person name="Li H.-P."/>
            <person name="Zhang J.-L."/>
        </authorList>
    </citation>
    <scope>NUCLEOTIDE SEQUENCE [LARGE SCALE GENOMIC DNA]</scope>
    <source>
        <strain evidence="11 12">LC-T2</strain>
    </source>
</reference>
<keyword evidence="6" id="KW-0804">Transcription</keyword>
<protein>
    <submittedName>
        <fullName evidence="11">Response regulator</fullName>
    </submittedName>
</protein>
<evidence type="ECO:0000256" key="6">
    <source>
        <dbReference type="ARBA" id="ARBA00023163"/>
    </source>
</evidence>
<evidence type="ECO:0000256" key="3">
    <source>
        <dbReference type="ARBA" id="ARBA00023012"/>
    </source>
</evidence>
<keyword evidence="5 8" id="KW-0238">DNA-binding</keyword>
<accession>A0A7X2H429</accession>
<name>A0A7X2H429_9BACL</name>
<dbReference type="PROSITE" id="PS51755">
    <property type="entry name" value="OMPR_PHOB"/>
    <property type="match status" value="1"/>
</dbReference>
<evidence type="ECO:0000256" key="8">
    <source>
        <dbReference type="PROSITE-ProRule" id="PRU01091"/>
    </source>
</evidence>
<comment type="subcellular location">
    <subcellularLocation>
        <location evidence="1">Cytoplasm</location>
    </subcellularLocation>
</comment>
<evidence type="ECO:0000256" key="2">
    <source>
        <dbReference type="ARBA" id="ARBA00022553"/>
    </source>
</evidence>
<dbReference type="InterPro" id="IPR039420">
    <property type="entry name" value="WalR-like"/>
</dbReference>
<keyword evidence="2 7" id="KW-0597">Phosphoprotein</keyword>
<proteinExistence type="predicted"/>
<dbReference type="SMART" id="SM00448">
    <property type="entry name" value="REC"/>
    <property type="match status" value="1"/>
</dbReference>
<comment type="caution">
    <text evidence="11">The sequence shown here is derived from an EMBL/GenBank/DDBJ whole genome shotgun (WGS) entry which is preliminary data.</text>
</comment>
<organism evidence="11 12">
    <name type="scientific">Paenibacillus monticola</name>
    <dbReference type="NCBI Taxonomy" id="2666075"/>
    <lineage>
        <taxon>Bacteria</taxon>
        <taxon>Bacillati</taxon>
        <taxon>Bacillota</taxon>
        <taxon>Bacilli</taxon>
        <taxon>Bacillales</taxon>
        <taxon>Paenibacillaceae</taxon>
        <taxon>Paenibacillus</taxon>
    </lineage>
</organism>
<feature type="modified residue" description="4-aspartylphosphate" evidence="7">
    <location>
        <position position="54"/>
    </location>
</feature>
<keyword evidence="4" id="KW-0805">Transcription regulation</keyword>
<dbReference type="Pfam" id="PF00486">
    <property type="entry name" value="Trans_reg_C"/>
    <property type="match status" value="1"/>
</dbReference>
<dbReference type="SMART" id="SM00862">
    <property type="entry name" value="Trans_reg_C"/>
    <property type="match status" value="1"/>
</dbReference>
<dbReference type="AlphaFoldDB" id="A0A7X2H429"/>
<dbReference type="PROSITE" id="PS50110">
    <property type="entry name" value="RESPONSE_REGULATORY"/>
    <property type="match status" value="1"/>
</dbReference>
<gene>
    <name evidence="11" type="ORF">GJB61_09020</name>
</gene>
<evidence type="ECO:0000259" key="9">
    <source>
        <dbReference type="PROSITE" id="PS50110"/>
    </source>
</evidence>
<dbReference type="Pfam" id="PF00072">
    <property type="entry name" value="Response_reg"/>
    <property type="match status" value="1"/>
</dbReference>
<dbReference type="GO" id="GO:0000156">
    <property type="term" value="F:phosphorelay response regulator activity"/>
    <property type="evidence" value="ECO:0007669"/>
    <property type="project" value="TreeGrafter"/>
</dbReference>
<sequence length="240" mass="26970">MSQRVLLIEDDEAISEMVRSYLVKEGYEVETAFDGEAAERIFRDRDPFELILLDLMLPKRSGTDILQSIRATSLVPVLIMSAKDSDVDKALGLGFGADDYITKPFSMIELAARVKAAIRRAGYALVGAAAEEPATKVKKIITLRGLTVDLDNFSARKNGEEVKLTAKEFHILKLFVTHPGQVFTKAQIYGSVWDDDYYGDENVINVHMRRLREKIEDDPSHPEYIKTLWGIGYKLEGAVQ</sequence>
<dbReference type="PANTHER" id="PTHR48111:SF26">
    <property type="entry name" value="STAGE 0 SPORULATION PROTEIN A HOMOLOG"/>
    <property type="match status" value="1"/>
</dbReference>
<dbReference type="InterPro" id="IPR011006">
    <property type="entry name" value="CheY-like_superfamily"/>
</dbReference>